<dbReference type="InterPro" id="IPR050708">
    <property type="entry name" value="T6SS_VgrG/RHS"/>
</dbReference>
<dbReference type="InterPro" id="IPR017847">
    <property type="entry name" value="T6SS_RhsGE_Vgr_subset"/>
</dbReference>
<dbReference type="PANTHER" id="PTHR32305:SF15">
    <property type="entry name" value="PROTEIN RHSA-RELATED"/>
    <property type="match status" value="1"/>
</dbReference>
<organism evidence="6 7">
    <name type="scientific">Yoonia ponticola</name>
    <dbReference type="NCBI Taxonomy" id="1524255"/>
    <lineage>
        <taxon>Bacteria</taxon>
        <taxon>Pseudomonadati</taxon>
        <taxon>Pseudomonadota</taxon>
        <taxon>Alphaproteobacteria</taxon>
        <taxon>Rhodobacterales</taxon>
        <taxon>Paracoccaceae</taxon>
        <taxon>Yoonia</taxon>
    </lineage>
</organism>
<evidence type="ECO:0000313" key="6">
    <source>
        <dbReference type="EMBL" id="MBB5723230.1"/>
    </source>
</evidence>
<dbReference type="Gene3D" id="4.10.220.110">
    <property type="match status" value="1"/>
</dbReference>
<dbReference type="EMBL" id="JACIJM010000009">
    <property type="protein sequence ID" value="MBB5723230.1"/>
    <property type="molecule type" value="Genomic_DNA"/>
</dbReference>
<protein>
    <submittedName>
        <fullName evidence="6">Type VI secretion system secreted protein VgrG</fullName>
    </submittedName>
</protein>
<dbReference type="InterPro" id="IPR037026">
    <property type="entry name" value="Vgr_OB-fold_dom_sf"/>
</dbReference>
<dbReference type="NCBIfam" id="TIGR01646">
    <property type="entry name" value="vgr_GE"/>
    <property type="match status" value="1"/>
</dbReference>
<evidence type="ECO:0000256" key="1">
    <source>
        <dbReference type="ARBA" id="ARBA00004613"/>
    </source>
</evidence>
<name>A0A7W9BMK6_9RHOB</name>
<accession>A0A7W9BMK6</accession>
<dbReference type="InterPro" id="IPR006533">
    <property type="entry name" value="T6SS_Vgr_RhsGE"/>
</dbReference>
<dbReference type="GO" id="GO:0005576">
    <property type="term" value="C:extracellular region"/>
    <property type="evidence" value="ECO:0007669"/>
    <property type="project" value="UniProtKB-SubCell"/>
</dbReference>
<keyword evidence="3" id="KW-0964">Secreted</keyword>
<evidence type="ECO:0000313" key="7">
    <source>
        <dbReference type="Proteomes" id="UP000535415"/>
    </source>
</evidence>
<dbReference type="AlphaFoldDB" id="A0A7W9BMK6"/>
<dbReference type="Gene3D" id="2.40.50.230">
    <property type="entry name" value="Gp5 N-terminal domain"/>
    <property type="match status" value="1"/>
</dbReference>
<keyword evidence="7" id="KW-1185">Reference proteome</keyword>
<dbReference type="NCBIfam" id="TIGR03361">
    <property type="entry name" value="VI_Rhs_Vgr"/>
    <property type="match status" value="1"/>
</dbReference>
<dbReference type="Gene3D" id="3.55.50.10">
    <property type="entry name" value="Baseplate protein-like domains"/>
    <property type="match status" value="1"/>
</dbReference>
<dbReference type="SUPFAM" id="SSF69349">
    <property type="entry name" value="Phage fibre proteins"/>
    <property type="match status" value="1"/>
</dbReference>
<dbReference type="RefSeq" id="WP_246414715.1">
    <property type="nucleotide sequence ID" value="NZ_JACIJM010000009.1"/>
</dbReference>
<feature type="domain" description="Gp5/Type VI secretion system Vgr protein OB-fold" evidence="4">
    <location>
        <begin position="377"/>
        <end position="442"/>
    </location>
</feature>
<evidence type="ECO:0000259" key="5">
    <source>
        <dbReference type="Pfam" id="PF22178"/>
    </source>
</evidence>
<proteinExistence type="inferred from homology"/>
<evidence type="ECO:0000256" key="2">
    <source>
        <dbReference type="ARBA" id="ARBA00005558"/>
    </source>
</evidence>
<comment type="caution">
    <text evidence="6">The sequence shown here is derived from an EMBL/GenBank/DDBJ whole genome shotgun (WGS) entry which is preliminary data.</text>
</comment>
<dbReference type="Gene3D" id="2.30.110.50">
    <property type="match status" value="1"/>
</dbReference>
<dbReference type="SUPFAM" id="SSF69279">
    <property type="entry name" value="Phage tail proteins"/>
    <property type="match status" value="2"/>
</dbReference>
<reference evidence="6 7" key="1">
    <citation type="submission" date="2020-08" db="EMBL/GenBank/DDBJ databases">
        <title>Genomic Encyclopedia of Type Strains, Phase IV (KMG-IV): sequencing the most valuable type-strain genomes for metagenomic binning, comparative biology and taxonomic classification.</title>
        <authorList>
            <person name="Goeker M."/>
        </authorList>
    </citation>
    <scope>NUCLEOTIDE SEQUENCE [LARGE SCALE GENOMIC DNA]</scope>
    <source>
        <strain evidence="6 7">DSM 101064</strain>
    </source>
</reference>
<comment type="similarity">
    <text evidence="2">Belongs to the VgrG protein family.</text>
</comment>
<gene>
    <name evidence="6" type="ORF">FHS72_002870</name>
</gene>
<dbReference type="Pfam" id="PF22178">
    <property type="entry name" value="Gp5_trimer_C"/>
    <property type="match status" value="1"/>
</dbReference>
<dbReference type="InterPro" id="IPR006531">
    <property type="entry name" value="Gp5/Vgr_OB"/>
</dbReference>
<dbReference type="PANTHER" id="PTHR32305">
    <property type="match status" value="1"/>
</dbReference>
<dbReference type="Pfam" id="PF04717">
    <property type="entry name" value="Phage_base_V"/>
    <property type="match status" value="1"/>
</dbReference>
<dbReference type="Pfam" id="PF05954">
    <property type="entry name" value="Phage_GPD"/>
    <property type="match status" value="1"/>
</dbReference>
<dbReference type="InterPro" id="IPR054030">
    <property type="entry name" value="Gp5_Vgr_C"/>
</dbReference>
<dbReference type="Proteomes" id="UP000535415">
    <property type="component" value="Unassembled WGS sequence"/>
</dbReference>
<sequence>MGMLTTALGADELVLLRFNGDEHVNTLFNFNVEALSVKADIDFNALVGTPASVSLKTFENPDQVFHGFVTATKFNGVDENGWRYDLTLRPWFWLAGLRRNQRIFAEKSVVEILDELLSPYSHLGEPAVKKKLTKSYAPLEYTVQYRESDLAFATRLMERFGISYHFAHTDAGHTLVLTDDMTEHAPIAGDSRKFVQVPEMHRADEEHFWNVSPARRITTGAIRLTDYNFKTPLAMMEADHTGDAAFDEGIIESFDFPGNYLDQSEGKKLAKLRTAQERGQDDRHFVTGDATSMRAGLIVKITGDPIKGVDDPCLCLTARHTYSSNTYASGNGSGTATYEGTYVMLPTAAPLAPERKTHIPTVQGPQTATVVGEGEIDCDEYGRILVHFHWDLAQAYSMRCRVSQNWAGKGWGGMVIPRIGMEVVVEFLEGNPDLPLVTGCVYNGKNDVPYPLPANKTRSTFKTNTHQGTGFNELRFEDEKSKEEIFVHAQKDRNEKTLNCHSERIDNNWVQSVGQNKSIEVNNNHVEAIGGNMNLTVGPSAIGKVVSAAAAGMAGGVGSVAAGLGLMGAAIPGEGHYVETIDLTKTKTIGISSSATIGVSQSVQVGKSIAIKSGESIDTESGKSIAVASGESIDVTSGKSIAVTSGETIAVTSGKTMDIDVAEDMSISVGKKLNIDVGDELTITVGKSTMVLKKDGTFQINGKDIDIKASGKINVKAASKITVKGSKVQMN</sequence>
<feature type="domain" description="Gp5/Type VI secretion system Vgr C-terminal trimerisation" evidence="5">
    <location>
        <begin position="459"/>
        <end position="545"/>
    </location>
</feature>
<evidence type="ECO:0000259" key="4">
    <source>
        <dbReference type="Pfam" id="PF04717"/>
    </source>
</evidence>
<comment type="subcellular location">
    <subcellularLocation>
        <location evidence="1">Secreted</location>
    </subcellularLocation>
</comment>
<evidence type="ECO:0000256" key="3">
    <source>
        <dbReference type="ARBA" id="ARBA00022525"/>
    </source>
</evidence>
<dbReference type="SUPFAM" id="SSF69255">
    <property type="entry name" value="gp5 N-terminal domain-like"/>
    <property type="match status" value="1"/>
</dbReference>